<reference evidence="2" key="1">
    <citation type="submission" date="2022-11" db="EMBL/GenBank/DDBJ databases">
        <authorList>
            <person name="Petersen C."/>
        </authorList>
    </citation>
    <scope>NUCLEOTIDE SEQUENCE</scope>
    <source>
        <strain evidence="2">IBT 26290</strain>
    </source>
</reference>
<gene>
    <name evidence="2" type="ORF">N7482_004812</name>
</gene>
<dbReference type="AlphaFoldDB" id="A0A9W9I9F9"/>
<accession>A0A9W9I9F9</accession>
<organism evidence="2 3">
    <name type="scientific">Penicillium canariense</name>
    <dbReference type="NCBI Taxonomy" id="189055"/>
    <lineage>
        <taxon>Eukaryota</taxon>
        <taxon>Fungi</taxon>
        <taxon>Dikarya</taxon>
        <taxon>Ascomycota</taxon>
        <taxon>Pezizomycotina</taxon>
        <taxon>Eurotiomycetes</taxon>
        <taxon>Eurotiomycetidae</taxon>
        <taxon>Eurotiales</taxon>
        <taxon>Aspergillaceae</taxon>
        <taxon>Penicillium</taxon>
    </lineage>
</organism>
<feature type="region of interest" description="Disordered" evidence="1">
    <location>
        <begin position="1"/>
        <end position="47"/>
    </location>
</feature>
<proteinExistence type="predicted"/>
<feature type="region of interest" description="Disordered" evidence="1">
    <location>
        <begin position="78"/>
        <end position="136"/>
    </location>
</feature>
<dbReference type="EMBL" id="JAPQKN010000002">
    <property type="protein sequence ID" value="KAJ5169218.1"/>
    <property type="molecule type" value="Genomic_DNA"/>
</dbReference>
<evidence type="ECO:0000313" key="3">
    <source>
        <dbReference type="Proteomes" id="UP001149163"/>
    </source>
</evidence>
<protein>
    <submittedName>
        <fullName evidence="2">Uncharacterized protein</fullName>
    </submittedName>
</protein>
<dbReference type="RefSeq" id="XP_056545679.1">
    <property type="nucleotide sequence ID" value="XM_056686937.1"/>
</dbReference>
<dbReference type="Proteomes" id="UP001149163">
    <property type="component" value="Unassembled WGS sequence"/>
</dbReference>
<comment type="caution">
    <text evidence="2">The sequence shown here is derived from an EMBL/GenBank/DDBJ whole genome shotgun (WGS) entry which is preliminary data.</text>
</comment>
<dbReference type="GeneID" id="81426113"/>
<sequence length="136" mass="14729">MDCDLQDFFSAQPAVDESGSPKETVPRSARERAKKPKVSGGWPGSRGPACWHAEFEFVFTSMPRTRARDALDPWPLILMPGQPTPASPSRDPWTGCFSGCQPAPPIITPAAQSSQLNPVNQPSPPPGLPTSRRPRP</sequence>
<evidence type="ECO:0000256" key="1">
    <source>
        <dbReference type="SAM" id="MobiDB-lite"/>
    </source>
</evidence>
<evidence type="ECO:0000313" key="2">
    <source>
        <dbReference type="EMBL" id="KAJ5169218.1"/>
    </source>
</evidence>
<keyword evidence="3" id="KW-1185">Reference proteome</keyword>
<reference evidence="2" key="2">
    <citation type="journal article" date="2023" name="IMA Fungus">
        <title>Comparative genomic study of the Penicillium genus elucidates a diverse pangenome and 15 lateral gene transfer events.</title>
        <authorList>
            <person name="Petersen C."/>
            <person name="Sorensen T."/>
            <person name="Nielsen M.R."/>
            <person name="Sondergaard T.E."/>
            <person name="Sorensen J.L."/>
            <person name="Fitzpatrick D.A."/>
            <person name="Frisvad J.C."/>
            <person name="Nielsen K.L."/>
        </authorList>
    </citation>
    <scope>NUCLEOTIDE SEQUENCE</scope>
    <source>
        <strain evidence="2">IBT 26290</strain>
    </source>
</reference>
<name>A0A9W9I9F9_9EURO</name>